<accession>A0A7S2TWS0</accession>
<protein>
    <submittedName>
        <fullName evidence="1">Uncharacterized protein</fullName>
    </submittedName>
</protein>
<reference evidence="1" key="1">
    <citation type="submission" date="2021-01" db="EMBL/GenBank/DDBJ databases">
        <authorList>
            <person name="Corre E."/>
            <person name="Pelletier E."/>
            <person name="Niang G."/>
            <person name="Scheremetjew M."/>
            <person name="Finn R."/>
            <person name="Kale V."/>
            <person name="Holt S."/>
            <person name="Cochrane G."/>
            <person name="Meng A."/>
            <person name="Brown T."/>
            <person name="Cohen L."/>
        </authorList>
    </citation>
    <scope>NUCLEOTIDE SEQUENCE</scope>
    <source>
        <strain evidence="1">CCMP622</strain>
    </source>
</reference>
<gene>
    <name evidence="1" type="ORF">LSP00402_LOCUS16099</name>
</gene>
<proteinExistence type="predicted"/>
<evidence type="ECO:0000313" key="1">
    <source>
        <dbReference type="EMBL" id="CAD9772109.1"/>
    </source>
</evidence>
<dbReference type="AlphaFoldDB" id="A0A7S2TWS0"/>
<sequence length="167" mass="19474">MTDLEGLPKDTTTSPETIKASMEKFQVPNWAKMVQKKIERDLNLVPMLHVSIEKACGPLRLFKGQRFLVGLSPTTNNISVPFRNIISLRRARIKNITPDKKIVLDNDEGYHSSIEDHHSFYVICRNYEWMVIHDDRLDEVSTSQRRIVNVFIFPTEKLCYARRRLSN</sequence>
<name>A0A7S2TWS0_9EUKA</name>
<dbReference type="EMBL" id="HBHP01025902">
    <property type="protein sequence ID" value="CAD9772109.1"/>
    <property type="molecule type" value="Transcribed_RNA"/>
</dbReference>
<organism evidence="1">
    <name type="scientific">Lotharella oceanica</name>
    <dbReference type="NCBI Taxonomy" id="641309"/>
    <lineage>
        <taxon>Eukaryota</taxon>
        <taxon>Sar</taxon>
        <taxon>Rhizaria</taxon>
        <taxon>Cercozoa</taxon>
        <taxon>Chlorarachniophyceae</taxon>
        <taxon>Lotharella</taxon>
    </lineage>
</organism>